<sequence length="115" mass="12426">MASTFTHKSTLILFSTLLLSSPLPSLSSDPDPMQDFCVADLQALVSVNGFLWKLASNDFFFDGLAREGNTYNSNDSSVVYGNVLAFPALNTLGISMNRVDIAPGGLNVPHSQRWA</sequence>
<feature type="chain" id="PRO_5044793392" evidence="1">
    <location>
        <begin position="28"/>
        <end position="115"/>
    </location>
</feature>
<keyword evidence="4" id="KW-1185">Reference proteome</keyword>
<dbReference type="PANTHER" id="PTHR31238">
    <property type="entry name" value="GERMIN-LIKE PROTEIN SUBFAMILY 3 MEMBER 3"/>
    <property type="match status" value="1"/>
</dbReference>
<dbReference type="InterPro" id="IPR011051">
    <property type="entry name" value="RmlC_Cupin_sf"/>
</dbReference>
<name>A0ABD1HBI5_SALDI</name>
<dbReference type="Gene3D" id="2.60.120.10">
    <property type="entry name" value="Jelly Rolls"/>
    <property type="match status" value="1"/>
</dbReference>
<organism evidence="3 4">
    <name type="scientific">Salvia divinorum</name>
    <name type="common">Maria pastora</name>
    <name type="synonym">Diviner's sage</name>
    <dbReference type="NCBI Taxonomy" id="28513"/>
    <lineage>
        <taxon>Eukaryota</taxon>
        <taxon>Viridiplantae</taxon>
        <taxon>Streptophyta</taxon>
        <taxon>Embryophyta</taxon>
        <taxon>Tracheophyta</taxon>
        <taxon>Spermatophyta</taxon>
        <taxon>Magnoliopsida</taxon>
        <taxon>eudicotyledons</taxon>
        <taxon>Gunneridae</taxon>
        <taxon>Pentapetalae</taxon>
        <taxon>asterids</taxon>
        <taxon>lamiids</taxon>
        <taxon>Lamiales</taxon>
        <taxon>Lamiaceae</taxon>
        <taxon>Nepetoideae</taxon>
        <taxon>Mentheae</taxon>
        <taxon>Salviinae</taxon>
        <taxon>Salvia</taxon>
        <taxon>Salvia subgen. Calosphace</taxon>
    </lineage>
</organism>
<dbReference type="EMBL" id="JBEAFC010000006">
    <property type="protein sequence ID" value="KAL1553529.1"/>
    <property type="molecule type" value="Genomic_DNA"/>
</dbReference>
<dbReference type="AlphaFoldDB" id="A0ABD1HBI5"/>
<evidence type="ECO:0000313" key="3">
    <source>
        <dbReference type="EMBL" id="KAL1553529.1"/>
    </source>
</evidence>
<feature type="domain" description="Cupin type-1" evidence="2">
    <location>
        <begin position="63"/>
        <end position="112"/>
    </location>
</feature>
<accession>A0ABD1HBI5</accession>
<dbReference type="InterPro" id="IPR006045">
    <property type="entry name" value="Cupin_1"/>
</dbReference>
<reference evidence="3 4" key="1">
    <citation type="submission" date="2024-06" db="EMBL/GenBank/DDBJ databases">
        <title>A chromosome level genome sequence of Diviner's sage (Salvia divinorum).</title>
        <authorList>
            <person name="Ford S.A."/>
            <person name="Ro D.-K."/>
            <person name="Ness R.W."/>
            <person name="Phillips M.A."/>
        </authorList>
    </citation>
    <scope>NUCLEOTIDE SEQUENCE [LARGE SCALE GENOMIC DNA]</scope>
    <source>
        <strain evidence="3">SAF-2024a</strain>
        <tissue evidence="3">Leaf</tissue>
    </source>
</reference>
<gene>
    <name evidence="3" type="ORF">AAHA92_14193</name>
</gene>
<evidence type="ECO:0000256" key="1">
    <source>
        <dbReference type="SAM" id="SignalP"/>
    </source>
</evidence>
<dbReference type="Proteomes" id="UP001567538">
    <property type="component" value="Unassembled WGS sequence"/>
</dbReference>
<comment type="caution">
    <text evidence="3">The sequence shown here is derived from an EMBL/GenBank/DDBJ whole genome shotgun (WGS) entry which is preliminary data.</text>
</comment>
<protein>
    <submittedName>
        <fullName evidence="3">Germin-like protein subfamily T member 1</fullName>
    </submittedName>
</protein>
<feature type="signal peptide" evidence="1">
    <location>
        <begin position="1"/>
        <end position="27"/>
    </location>
</feature>
<dbReference type="Pfam" id="PF00190">
    <property type="entry name" value="Cupin_1"/>
    <property type="match status" value="1"/>
</dbReference>
<proteinExistence type="predicted"/>
<dbReference type="SUPFAM" id="SSF51182">
    <property type="entry name" value="RmlC-like cupins"/>
    <property type="match status" value="1"/>
</dbReference>
<evidence type="ECO:0000313" key="4">
    <source>
        <dbReference type="Proteomes" id="UP001567538"/>
    </source>
</evidence>
<dbReference type="InterPro" id="IPR014710">
    <property type="entry name" value="RmlC-like_jellyroll"/>
</dbReference>
<keyword evidence="1" id="KW-0732">Signal</keyword>
<evidence type="ECO:0000259" key="2">
    <source>
        <dbReference type="Pfam" id="PF00190"/>
    </source>
</evidence>